<sequence length="242" mass="27738">MSIITKLSIIIPAYNEGKTIHHILDKVKNVNLSHNIKKEIIIVNDCSSDNTKEAIEAYIDKEPEVDIQYFEHKVNSGKGAALHTGISKATGEYLVIQDADLEYDPNEYEDLLKPILLGFADIVYGSRFMGSNPHRILFFWHTIGNKFLTFLSNMFTNLNLTDMETCYKVFKTEIIKGVNLKEKRFGFEPEVTAKVARISGIRIYEIGISYYGRTYEEGKKIGWKDGFRAIYAILKYALFKSR</sequence>
<dbReference type="PANTHER" id="PTHR48090">
    <property type="entry name" value="UNDECAPRENYL-PHOSPHATE 4-DEOXY-4-FORMAMIDO-L-ARABINOSE TRANSFERASE-RELATED"/>
    <property type="match status" value="1"/>
</dbReference>
<name>A0A5C8V8P5_9FLAO</name>
<dbReference type="EMBL" id="VRUR01000001">
    <property type="protein sequence ID" value="TXN37620.1"/>
    <property type="molecule type" value="Genomic_DNA"/>
</dbReference>
<dbReference type="SUPFAM" id="SSF53448">
    <property type="entry name" value="Nucleotide-diphospho-sugar transferases"/>
    <property type="match status" value="1"/>
</dbReference>
<dbReference type="Pfam" id="PF00535">
    <property type="entry name" value="Glycos_transf_2"/>
    <property type="match status" value="1"/>
</dbReference>
<dbReference type="Gene3D" id="3.90.550.10">
    <property type="entry name" value="Spore Coat Polysaccharide Biosynthesis Protein SpsA, Chain A"/>
    <property type="match status" value="1"/>
</dbReference>
<dbReference type="InterPro" id="IPR050256">
    <property type="entry name" value="Glycosyltransferase_2"/>
</dbReference>
<dbReference type="AlphaFoldDB" id="A0A5C8V8P5"/>
<dbReference type="InterPro" id="IPR001173">
    <property type="entry name" value="Glyco_trans_2-like"/>
</dbReference>
<dbReference type="PANTHER" id="PTHR48090:SF7">
    <property type="entry name" value="RFBJ PROTEIN"/>
    <property type="match status" value="1"/>
</dbReference>
<comment type="caution">
    <text evidence="2">The sequence shown here is derived from an EMBL/GenBank/DDBJ whole genome shotgun (WGS) entry which is preliminary data.</text>
</comment>
<dbReference type="RefSeq" id="WP_147741715.1">
    <property type="nucleotide sequence ID" value="NZ_VRUR01000001.1"/>
</dbReference>
<evidence type="ECO:0000313" key="2">
    <source>
        <dbReference type="EMBL" id="TXN37620.1"/>
    </source>
</evidence>
<evidence type="ECO:0000259" key="1">
    <source>
        <dbReference type="Pfam" id="PF00535"/>
    </source>
</evidence>
<dbReference type="CDD" id="cd04179">
    <property type="entry name" value="DPM_DPG-synthase_like"/>
    <property type="match status" value="1"/>
</dbReference>
<accession>A0A5C8V8P5</accession>
<organism evidence="2 3">
    <name type="scientific">Flagellimonas hymeniacidonis</name>
    <dbReference type="NCBI Taxonomy" id="2603628"/>
    <lineage>
        <taxon>Bacteria</taxon>
        <taxon>Pseudomonadati</taxon>
        <taxon>Bacteroidota</taxon>
        <taxon>Flavobacteriia</taxon>
        <taxon>Flavobacteriales</taxon>
        <taxon>Flavobacteriaceae</taxon>
        <taxon>Flagellimonas</taxon>
    </lineage>
</organism>
<dbReference type="GO" id="GO:0016740">
    <property type="term" value="F:transferase activity"/>
    <property type="evidence" value="ECO:0007669"/>
    <property type="project" value="UniProtKB-KW"/>
</dbReference>
<dbReference type="Proteomes" id="UP000321456">
    <property type="component" value="Unassembled WGS sequence"/>
</dbReference>
<proteinExistence type="predicted"/>
<keyword evidence="2" id="KW-0808">Transferase</keyword>
<dbReference type="InterPro" id="IPR029044">
    <property type="entry name" value="Nucleotide-diphossugar_trans"/>
</dbReference>
<feature type="domain" description="Glycosyltransferase 2-like" evidence="1">
    <location>
        <begin position="8"/>
        <end position="176"/>
    </location>
</feature>
<evidence type="ECO:0000313" key="3">
    <source>
        <dbReference type="Proteomes" id="UP000321456"/>
    </source>
</evidence>
<protein>
    <submittedName>
        <fullName evidence="2">Glycosyltransferase family 2 protein</fullName>
    </submittedName>
</protein>
<reference evidence="2 3" key="1">
    <citation type="submission" date="2019-08" db="EMBL/GenBank/DDBJ databases">
        <title>Professor.</title>
        <authorList>
            <person name="Park J.S."/>
        </authorList>
    </citation>
    <scope>NUCLEOTIDE SEQUENCE [LARGE SCALE GENOMIC DNA]</scope>
    <source>
        <strain evidence="2 3">176CP5-101</strain>
    </source>
</reference>
<keyword evidence="3" id="KW-1185">Reference proteome</keyword>
<gene>
    <name evidence="2" type="ORF">FVB32_04850</name>
</gene>